<dbReference type="InterPro" id="IPR023828">
    <property type="entry name" value="Peptidase_S8_Ser-AS"/>
</dbReference>
<dbReference type="InterPro" id="IPR034193">
    <property type="entry name" value="PCSK9_ProteinaseK-like"/>
</dbReference>
<dbReference type="Proteomes" id="UP000078240">
    <property type="component" value="Unassembled WGS sequence"/>
</dbReference>
<keyword evidence="3 5" id="KW-0378">Hydrolase</keyword>
<dbReference type="InterPro" id="IPR000209">
    <property type="entry name" value="Peptidase_S8/S53_dom"/>
</dbReference>
<evidence type="ECO:0000313" key="9">
    <source>
        <dbReference type="Proteomes" id="UP000078240"/>
    </source>
</evidence>
<dbReference type="PANTHER" id="PTHR43806">
    <property type="entry name" value="PEPTIDASE S8"/>
    <property type="match status" value="1"/>
</dbReference>
<dbReference type="InterPro" id="IPR023827">
    <property type="entry name" value="Peptidase_S8_Asp-AS"/>
</dbReference>
<name>A0A179F019_PURLI</name>
<evidence type="ECO:0000256" key="2">
    <source>
        <dbReference type="ARBA" id="ARBA00022670"/>
    </source>
</evidence>
<evidence type="ECO:0000256" key="4">
    <source>
        <dbReference type="ARBA" id="ARBA00022825"/>
    </source>
</evidence>
<dbReference type="PRINTS" id="PR00723">
    <property type="entry name" value="SUBTILISIN"/>
</dbReference>
<dbReference type="PROSITE" id="PS51892">
    <property type="entry name" value="SUBTILASE"/>
    <property type="match status" value="1"/>
</dbReference>
<accession>A0A179F019</accession>
<keyword evidence="2 5" id="KW-0645">Protease</keyword>
<dbReference type="GO" id="GO:0006508">
    <property type="term" value="P:proteolysis"/>
    <property type="evidence" value="ECO:0007669"/>
    <property type="project" value="UniProtKB-KW"/>
</dbReference>
<dbReference type="Gene3D" id="3.30.70.80">
    <property type="entry name" value="Peptidase S8 propeptide/proteinase inhibitor I9"/>
    <property type="match status" value="1"/>
</dbReference>
<evidence type="ECO:0000259" key="7">
    <source>
        <dbReference type="Pfam" id="PF00082"/>
    </source>
</evidence>
<evidence type="ECO:0000256" key="3">
    <source>
        <dbReference type="ARBA" id="ARBA00022801"/>
    </source>
</evidence>
<evidence type="ECO:0000313" key="8">
    <source>
        <dbReference type="EMBL" id="OAQ58771.1"/>
    </source>
</evidence>
<keyword evidence="4 5" id="KW-0720">Serine protease</keyword>
<dbReference type="InterPro" id="IPR050131">
    <property type="entry name" value="Peptidase_S8_subtilisin-like"/>
</dbReference>
<dbReference type="PANTHER" id="PTHR43806:SF58">
    <property type="entry name" value="ALKALINE PROTEASE 1-RELATED"/>
    <property type="match status" value="1"/>
</dbReference>
<feature type="active site" description="Charge relay system" evidence="5">
    <location>
        <position position="315"/>
    </location>
</feature>
<dbReference type="SUPFAM" id="SSF52743">
    <property type="entry name" value="Subtilisin-like"/>
    <property type="match status" value="1"/>
</dbReference>
<dbReference type="AlphaFoldDB" id="A0A179F019"/>
<dbReference type="EMBL" id="LSBH01000047">
    <property type="protein sequence ID" value="OAQ58771.1"/>
    <property type="molecule type" value="Genomic_DNA"/>
</dbReference>
<dbReference type="FunFam" id="3.40.50.200:FF:000014">
    <property type="entry name" value="Proteinase K"/>
    <property type="match status" value="1"/>
</dbReference>
<dbReference type="GO" id="GO:0005576">
    <property type="term" value="C:extracellular region"/>
    <property type="evidence" value="ECO:0007669"/>
    <property type="project" value="UniProtKB-ARBA"/>
</dbReference>
<organism evidence="8 9">
    <name type="scientific">Purpureocillium lilacinum</name>
    <name type="common">Paecilomyces lilacinus</name>
    <dbReference type="NCBI Taxonomy" id="33203"/>
    <lineage>
        <taxon>Eukaryota</taxon>
        <taxon>Fungi</taxon>
        <taxon>Dikarya</taxon>
        <taxon>Ascomycota</taxon>
        <taxon>Pezizomycotina</taxon>
        <taxon>Sordariomycetes</taxon>
        <taxon>Hypocreomycetidae</taxon>
        <taxon>Hypocreales</taxon>
        <taxon>Ophiocordycipitaceae</taxon>
        <taxon>Purpureocillium</taxon>
    </lineage>
</organism>
<dbReference type="SUPFAM" id="SSF54897">
    <property type="entry name" value="Protease propeptides/inhibitors"/>
    <property type="match status" value="1"/>
</dbReference>
<dbReference type="Gene3D" id="3.40.50.200">
    <property type="entry name" value="Peptidase S8/S53 domain"/>
    <property type="match status" value="1"/>
</dbReference>
<feature type="active site" description="Charge relay system" evidence="5">
    <location>
        <position position="160"/>
    </location>
</feature>
<gene>
    <name evidence="8" type="ORF">VFPBJ_11658</name>
</gene>
<proteinExistence type="inferred from homology"/>
<dbReference type="CDD" id="cd04077">
    <property type="entry name" value="Peptidases_S8_PCSK9_ProteinaseK_like"/>
    <property type="match status" value="1"/>
</dbReference>
<dbReference type="PROSITE" id="PS00138">
    <property type="entry name" value="SUBTILASE_SER"/>
    <property type="match status" value="1"/>
</dbReference>
<evidence type="ECO:0000256" key="6">
    <source>
        <dbReference type="RuleBase" id="RU003355"/>
    </source>
</evidence>
<feature type="active site" description="Charge relay system" evidence="5">
    <location>
        <position position="129"/>
    </location>
</feature>
<protein>
    <submittedName>
        <fullName evidence="8">Alkaline serine protease P32</fullName>
    </submittedName>
</protein>
<dbReference type="InterPro" id="IPR036852">
    <property type="entry name" value="Peptidase_S8/S53_dom_sf"/>
</dbReference>
<evidence type="ECO:0000256" key="1">
    <source>
        <dbReference type="ARBA" id="ARBA00011073"/>
    </source>
</evidence>
<dbReference type="InterPro" id="IPR022398">
    <property type="entry name" value="Peptidase_S8_His-AS"/>
</dbReference>
<evidence type="ECO:0000256" key="5">
    <source>
        <dbReference type="PROSITE-ProRule" id="PRU01240"/>
    </source>
</evidence>
<dbReference type="GO" id="GO:0004252">
    <property type="term" value="F:serine-type endopeptidase activity"/>
    <property type="evidence" value="ECO:0007669"/>
    <property type="project" value="UniProtKB-UniRule"/>
</dbReference>
<comment type="caution">
    <text evidence="8">The sequence shown here is derived from an EMBL/GenBank/DDBJ whole genome shotgun (WGS) entry which is preliminary data.</text>
</comment>
<dbReference type="PROSITE" id="PS00136">
    <property type="entry name" value="SUBTILASE_ASP"/>
    <property type="match status" value="1"/>
</dbReference>
<feature type="domain" description="Peptidase S8/S53" evidence="7">
    <location>
        <begin position="126"/>
        <end position="330"/>
    </location>
</feature>
<dbReference type="PROSITE" id="PS00137">
    <property type="entry name" value="SUBTILASE_HIS"/>
    <property type="match status" value="1"/>
</dbReference>
<dbReference type="InterPro" id="IPR015500">
    <property type="entry name" value="Peptidase_S8_subtilisin-rel"/>
</dbReference>
<dbReference type="InterPro" id="IPR037045">
    <property type="entry name" value="S8pro/Inhibitor_I9_sf"/>
</dbReference>
<comment type="similarity">
    <text evidence="1 5 6">Belongs to the peptidase S8 family.</text>
</comment>
<dbReference type="Pfam" id="PF00082">
    <property type="entry name" value="Peptidase_S8"/>
    <property type="match status" value="1"/>
</dbReference>
<sequence>MKPYIFIASLPFATTALAARRPAAAPLLTPHDDSQVIEDKYIVKFRDTVSIASVNEAITSVQAKAAHIYHDIFPGFAGTLSPVDLLAIRDHPEPGAPWGLGRISHVRLGETTYVYDKSAGTGTCAYVIDTGIEASHPEFEGRASQIKSFIDGEDSDGNGHGTHCAGTIGAKTYGVAKKTQIYGVKVLNDAGSGSYSGVIAGMEFVLQDSKTRRCPRGVVVNMSLGGGYAAAVNQAAASMTRAGVFLAVAAGNSNSDAGNYSPASETSACTVGATTSSDQRSSFSNYGRLVDIFAPGSNVASTWIGGRNNTISGTSMATPHITGLGAYLAGLRRGSPKDLCKQIQELAIKNVLSNVPSGTPNLLAFNGNARG</sequence>
<reference evidence="8 9" key="1">
    <citation type="submission" date="2016-01" db="EMBL/GenBank/DDBJ databases">
        <title>Biosynthesis of antibiotic leucinostatins and their inhibition on Phytophthora in bio-control Purpureocillium lilacinum.</title>
        <authorList>
            <person name="Wang G."/>
            <person name="Liu Z."/>
            <person name="Lin R."/>
            <person name="Li E."/>
            <person name="Mao Z."/>
            <person name="Ling J."/>
            <person name="Yin W."/>
            <person name="Xie B."/>
        </authorList>
    </citation>
    <scope>NUCLEOTIDE SEQUENCE [LARGE SCALE GENOMIC DNA]</scope>
    <source>
        <strain evidence="8">PLBJ-1</strain>
    </source>
</reference>